<proteinExistence type="predicted"/>
<evidence type="ECO:0000313" key="1">
    <source>
        <dbReference type="EMBL" id="KAF0028486.1"/>
    </source>
</evidence>
<gene>
    <name evidence="1" type="ORF">F2P81_019573</name>
</gene>
<dbReference type="EMBL" id="VEVO01000017">
    <property type="protein sequence ID" value="KAF0028486.1"/>
    <property type="molecule type" value="Genomic_DNA"/>
</dbReference>
<dbReference type="Proteomes" id="UP000438429">
    <property type="component" value="Unassembled WGS sequence"/>
</dbReference>
<organism evidence="1 2">
    <name type="scientific">Scophthalmus maximus</name>
    <name type="common">Turbot</name>
    <name type="synonym">Psetta maxima</name>
    <dbReference type="NCBI Taxonomy" id="52904"/>
    <lineage>
        <taxon>Eukaryota</taxon>
        <taxon>Metazoa</taxon>
        <taxon>Chordata</taxon>
        <taxon>Craniata</taxon>
        <taxon>Vertebrata</taxon>
        <taxon>Euteleostomi</taxon>
        <taxon>Actinopterygii</taxon>
        <taxon>Neopterygii</taxon>
        <taxon>Teleostei</taxon>
        <taxon>Neoteleostei</taxon>
        <taxon>Acanthomorphata</taxon>
        <taxon>Carangaria</taxon>
        <taxon>Pleuronectiformes</taxon>
        <taxon>Pleuronectoidei</taxon>
        <taxon>Scophthalmidae</taxon>
        <taxon>Scophthalmus</taxon>
    </lineage>
</organism>
<evidence type="ECO:0000313" key="2">
    <source>
        <dbReference type="Proteomes" id="UP000438429"/>
    </source>
</evidence>
<reference evidence="1 2" key="1">
    <citation type="submission" date="2019-06" db="EMBL/GenBank/DDBJ databases">
        <title>Draft genomes of female and male turbot (Scophthalmus maximus).</title>
        <authorList>
            <person name="Xu H."/>
            <person name="Xu X.-W."/>
            <person name="Shao C."/>
            <person name="Chen S."/>
        </authorList>
    </citation>
    <scope>NUCLEOTIDE SEQUENCE [LARGE SCALE GENOMIC DNA]</scope>
    <source>
        <strain evidence="1">Ysfricsl-2016a</strain>
        <tissue evidence="1">Blood</tissue>
    </source>
</reference>
<accession>A0A6A4RZW9</accession>
<sequence length="146" mass="16683">MWKNNDRGKSISILIDFDHIGLITSSSLGHDDSSQKNIIRRGKMKLSTKDLMQKLANIYIIQGSMLSYDHINGNYIILIQEFGQGLVRDIQIGIMAHGQGHITDVKTYALISAWERMFCIPHKHAPFRIRSPTDSRRLCFQVEEAL</sequence>
<dbReference type="AlphaFoldDB" id="A0A6A4RZW9"/>
<comment type="caution">
    <text evidence="1">The sequence shown here is derived from an EMBL/GenBank/DDBJ whole genome shotgun (WGS) entry which is preliminary data.</text>
</comment>
<name>A0A6A4RZW9_SCOMX</name>
<protein>
    <submittedName>
        <fullName evidence="1">Uncharacterized protein</fullName>
    </submittedName>
</protein>